<name>A0A974NFX2_9GAMM</name>
<dbReference type="KEGG" id="eaz:JHT90_01940"/>
<dbReference type="Proteomes" id="UP000595278">
    <property type="component" value="Chromosome"/>
</dbReference>
<sequence length="250" mass="29737">MQNYFLFNQYQNKQILKRIWRYSATPKIEYLFAQTDLDQDKTSGPILVYGDLIKLLAEYNNNPTDWPGLYIDSNATPEQLLKHLRALLLVTYPPESKGVLTYYDTRTLHYFFNFTEPEMLATYLGPIQTLKWYGNTWIDQQNLQWHEINNSTQLETLPPLQPYQVITERQQEGLSLARQHKYIYDWSQKMQISIQEVNQYFNQAIELGFDRIDHLAQYMTLRKNNPHKALPESLTGNAQQKINYLQNIWM</sequence>
<protein>
    <submittedName>
        <fullName evidence="2">DUF4123 domain-containing protein</fullName>
    </submittedName>
</protein>
<evidence type="ECO:0000313" key="2">
    <source>
        <dbReference type="EMBL" id="QQP86040.1"/>
    </source>
</evidence>
<dbReference type="RefSeq" id="WP_201093453.1">
    <property type="nucleotide sequence ID" value="NZ_CP067393.1"/>
</dbReference>
<reference evidence="2 3" key="1">
    <citation type="submission" date="2021-01" db="EMBL/GenBank/DDBJ databases">
        <title>Entomomonas sp. F2A isolated from a house cricket (Acheta domesticus).</title>
        <authorList>
            <person name="Spergser J."/>
            <person name="Busse H.-J."/>
        </authorList>
    </citation>
    <scope>NUCLEOTIDE SEQUENCE [LARGE SCALE GENOMIC DNA]</scope>
    <source>
        <strain evidence="2 3">F2A</strain>
    </source>
</reference>
<dbReference type="EMBL" id="CP067393">
    <property type="protein sequence ID" value="QQP86040.1"/>
    <property type="molecule type" value="Genomic_DNA"/>
</dbReference>
<evidence type="ECO:0000259" key="1">
    <source>
        <dbReference type="Pfam" id="PF13503"/>
    </source>
</evidence>
<dbReference type="AlphaFoldDB" id="A0A974NFX2"/>
<gene>
    <name evidence="2" type="ORF">JHT90_01940</name>
</gene>
<feature type="domain" description="DUF4123" evidence="1">
    <location>
        <begin position="4"/>
        <end position="115"/>
    </location>
</feature>
<proteinExistence type="predicted"/>
<evidence type="ECO:0000313" key="3">
    <source>
        <dbReference type="Proteomes" id="UP000595278"/>
    </source>
</evidence>
<accession>A0A974NFX2</accession>
<organism evidence="2 3">
    <name type="scientific">Entomomonas asaccharolytica</name>
    <dbReference type="NCBI Taxonomy" id="2785331"/>
    <lineage>
        <taxon>Bacteria</taxon>
        <taxon>Pseudomonadati</taxon>
        <taxon>Pseudomonadota</taxon>
        <taxon>Gammaproteobacteria</taxon>
        <taxon>Pseudomonadales</taxon>
        <taxon>Pseudomonadaceae</taxon>
        <taxon>Entomomonas</taxon>
    </lineage>
</organism>
<dbReference type="InterPro" id="IPR025391">
    <property type="entry name" value="DUF4123"/>
</dbReference>
<dbReference type="Pfam" id="PF13503">
    <property type="entry name" value="DUF4123"/>
    <property type="match status" value="1"/>
</dbReference>
<keyword evidence="3" id="KW-1185">Reference proteome</keyword>